<keyword evidence="4" id="KW-1185">Reference proteome</keyword>
<name>A0ABS9SE43_9BACT</name>
<keyword evidence="1" id="KW-0472">Membrane</keyword>
<gene>
    <name evidence="3" type="ORF">MKP09_01130</name>
</gene>
<dbReference type="Proteomes" id="UP001202248">
    <property type="component" value="Unassembled WGS sequence"/>
</dbReference>
<keyword evidence="1" id="KW-1133">Transmembrane helix</keyword>
<dbReference type="RefSeq" id="WP_240825917.1">
    <property type="nucleotide sequence ID" value="NZ_JAKWBL010000001.1"/>
</dbReference>
<dbReference type="EMBL" id="JAKWBL010000001">
    <property type="protein sequence ID" value="MCH5596626.1"/>
    <property type="molecule type" value="Genomic_DNA"/>
</dbReference>
<accession>A0ABS9SE43</accession>
<reference evidence="3 4" key="1">
    <citation type="submission" date="2022-02" db="EMBL/GenBank/DDBJ databases">
        <authorList>
            <person name="Min J."/>
        </authorList>
    </citation>
    <scope>NUCLEOTIDE SEQUENCE [LARGE SCALE GENOMIC DNA]</scope>
    <source>
        <strain evidence="3 4">GR10-1</strain>
    </source>
</reference>
<dbReference type="Pfam" id="PF26604">
    <property type="entry name" value="CBU_0592"/>
    <property type="match status" value="1"/>
</dbReference>
<evidence type="ECO:0000313" key="3">
    <source>
        <dbReference type="EMBL" id="MCH5596626.1"/>
    </source>
</evidence>
<organism evidence="3 4">
    <name type="scientific">Niabella ginsengisoli</name>
    <dbReference type="NCBI Taxonomy" id="522298"/>
    <lineage>
        <taxon>Bacteria</taxon>
        <taxon>Pseudomonadati</taxon>
        <taxon>Bacteroidota</taxon>
        <taxon>Chitinophagia</taxon>
        <taxon>Chitinophagales</taxon>
        <taxon>Chitinophagaceae</taxon>
        <taxon>Niabella</taxon>
    </lineage>
</organism>
<feature type="transmembrane region" description="Helical" evidence="1">
    <location>
        <begin position="69"/>
        <end position="87"/>
    </location>
</feature>
<dbReference type="NCBIfam" id="NF047864">
    <property type="entry name" value="CBU_0592_membra"/>
    <property type="match status" value="1"/>
</dbReference>
<dbReference type="InterPro" id="IPR058058">
    <property type="entry name" value="CBU_0592-like"/>
</dbReference>
<sequence>MSLDLLTIFVSESVSSILGWLGTGFYLLAYLLISINKVKANRYTYHLLNVLGAAGLIIHAIYMNDGPNLICNLAWLSIAFIAIISISRRKIKQN</sequence>
<keyword evidence="1" id="KW-0812">Transmembrane</keyword>
<proteinExistence type="predicted"/>
<evidence type="ECO:0000256" key="1">
    <source>
        <dbReference type="SAM" id="Phobius"/>
    </source>
</evidence>
<evidence type="ECO:0000259" key="2">
    <source>
        <dbReference type="Pfam" id="PF26604"/>
    </source>
</evidence>
<feature type="domain" description="CBU-0592-like" evidence="2">
    <location>
        <begin position="16"/>
        <end position="89"/>
    </location>
</feature>
<comment type="caution">
    <text evidence="3">The sequence shown here is derived from an EMBL/GenBank/DDBJ whole genome shotgun (WGS) entry which is preliminary data.</text>
</comment>
<evidence type="ECO:0000313" key="4">
    <source>
        <dbReference type="Proteomes" id="UP001202248"/>
    </source>
</evidence>
<feature type="transmembrane region" description="Helical" evidence="1">
    <location>
        <begin position="6"/>
        <end position="33"/>
    </location>
</feature>
<protein>
    <recommendedName>
        <fullName evidence="2">CBU-0592-like domain-containing protein</fullName>
    </recommendedName>
</protein>
<feature type="transmembrane region" description="Helical" evidence="1">
    <location>
        <begin position="45"/>
        <end position="63"/>
    </location>
</feature>